<feature type="transmembrane region" description="Helical" evidence="2">
    <location>
        <begin position="33"/>
        <end position="56"/>
    </location>
</feature>
<feature type="transmembrane region" description="Helical" evidence="2">
    <location>
        <begin position="7"/>
        <end position="27"/>
    </location>
</feature>
<dbReference type="OrthoDB" id="1113478at2759"/>
<evidence type="ECO:0008006" key="5">
    <source>
        <dbReference type="Google" id="ProtNLM"/>
    </source>
</evidence>
<dbReference type="STRING" id="337451.A0A443NSE1"/>
<name>A0A443NSE1_9MAGN</name>
<evidence type="ECO:0000256" key="2">
    <source>
        <dbReference type="SAM" id="Phobius"/>
    </source>
</evidence>
<dbReference type="PANTHER" id="PTHR34201:SF12">
    <property type="entry name" value="PROTEIN TRIGALACTOSYLDIACYLGLYCEROL 5, CHLOROPLASTIC"/>
    <property type="match status" value="1"/>
</dbReference>
<keyword evidence="2" id="KW-0812">Transmembrane</keyword>
<evidence type="ECO:0000313" key="3">
    <source>
        <dbReference type="EMBL" id="RWR81439.1"/>
    </source>
</evidence>
<dbReference type="InterPro" id="IPR053288">
    <property type="entry name" value="TGD_Bridge_Protein"/>
</dbReference>
<keyword evidence="2" id="KW-1133">Transmembrane helix</keyword>
<feature type="region of interest" description="Disordered" evidence="1">
    <location>
        <begin position="75"/>
        <end position="96"/>
    </location>
</feature>
<dbReference type="EMBL" id="QPKB01000003">
    <property type="protein sequence ID" value="RWR81439.1"/>
    <property type="molecule type" value="Genomic_DNA"/>
</dbReference>
<keyword evidence="2" id="KW-0472">Membrane</keyword>
<evidence type="ECO:0000313" key="4">
    <source>
        <dbReference type="Proteomes" id="UP000283530"/>
    </source>
</evidence>
<proteinExistence type="predicted"/>
<protein>
    <recommendedName>
        <fullName evidence="5">Protein TRIGALACTOSYLDIACYLGLYCEROL 5, chloroplastic</fullName>
    </recommendedName>
</protein>
<evidence type="ECO:0000256" key="1">
    <source>
        <dbReference type="SAM" id="MobiDB-lite"/>
    </source>
</evidence>
<accession>A0A443NSE1</accession>
<keyword evidence="4" id="KW-1185">Reference proteome</keyword>
<organism evidence="3 4">
    <name type="scientific">Cinnamomum micranthum f. kanehirae</name>
    <dbReference type="NCBI Taxonomy" id="337451"/>
    <lineage>
        <taxon>Eukaryota</taxon>
        <taxon>Viridiplantae</taxon>
        <taxon>Streptophyta</taxon>
        <taxon>Embryophyta</taxon>
        <taxon>Tracheophyta</taxon>
        <taxon>Spermatophyta</taxon>
        <taxon>Magnoliopsida</taxon>
        <taxon>Magnoliidae</taxon>
        <taxon>Laurales</taxon>
        <taxon>Lauraceae</taxon>
        <taxon>Cinnamomum</taxon>
    </lineage>
</organism>
<dbReference type="AlphaFoldDB" id="A0A443NSE1"/>
<reference evidence="3 4" key="1">
    <citation type="journal article" date="2019" name="Nat. Plants">
        <title>Stout camphor tree genome fills gaps in understanding of flowering plant genome evolution.</title>
        <authorList>
            <person name="Chaw S.M."/>
            <person name="Liu Y.C."/>
            <person name="Wu Y.W."/>
            <person name="Wang H.Y."/>
            <person name="Lin C.I."/>
            <person name="Wu C.S."/>
            <person name="Ke H.M."/>
            <person name="Chang L.Y."/>
            <person name="Hsu C.Y."/>
            <person name="Yang H.T."/>
            <person name="Sudianto E."/>
            <person name="Hsu M.H."/>
            <person name="Wu K.P."/>
            <person name="Wang L.N."/>
            <person name="Leebens-Mack J.H."/>
            <person name="Tsai I.J."/>
        </authorList>
    </citation>
    <scope>NUCLEOTIDE SEQUENCE [LARGE SCALE GENOMIC DNA]</scope>
    <source>
        <strain evidence="4">cv. Chaw 1501</strain>
        <tissue evidence="3">Young leaves</tissue>
    </source>
</reference>
<comment type="caution">
    <text evidence="3">The sequence shown here is derived from an EMBL/GenBank/DDBJ whole genome shotgun (WGS) entry which is preliminary data.</text>
</comment>
<gene>
    <name evidence="3" type="ORF">CKAN_01012400</name>
</gene>
<dbReference type="PANTHER" id="PTHR34201">
    <property type="entry name" value="GLYCINE-RICH PROTEIN"/>
    <property type="match status" value="1"/>
</dbReference>
<dbReference type="Proteomes" id="UP000283530">
    <property type="component" value="Unassembled WGS sequence"/>
</dbReference>
<sequence length="96" mass="9501">MLTNFSGTGVGFGVGVGCGFGIGWGFGGMPLHTLGLGIGGGCGVGLGLGWGFGTAFGSHYRTAKVKFQGIDFENKGKSGEKTVADPSGPGKEILSS</sequence>